<keyword evidence="2" id="KW-1185">Reference proteome</keyword>
<sequence>MLDGDKFAVLTPQSNGRTAASASSSSEDLIDLNSEVERLQDALPRASTRNAALETAISAAELAMRALKLVDDPAAKKTYSARVDALLKEAERIKTSRDWQSGGRLLHRTMSGVTDAQKVKKLKEPSSTRETSKAEQILVMRASFLNGFKFPPWQGPPKPTDFEMEEGEGSFLDQPELRLSEAQLRVFDGWKRAEEALPPPNWFPGGRQNLGPSMSFTRKMDLVQDAATDCSVVASLCAGTARAARGHSKILSQVIHPYDSQNLRPRMSPNGKYIIRLNFNGSYRRVEIDDRLPVSKTSRVLHVIDRHNPGLLWPALVEKAYLKVRGGYDFPGSNSGTDLWILTGWIPEQVFLQNYDFHPNVMWKRISNAFTYGDVLVTMGTGKMSSREEREVGLAGEHDYAILDMKEMDDQKFMLVKNPWCEGTSWKGSVPRLKNKAPAADGSIQTEGLDDDDELVPSPRDLLNSDDQLTPGTFWMDLNSILQHFESIYLNWNPGLFSHRQDIHFPWDLTPGMPASVSRGRFGSFCEDPQFSFSTSHGGTVWLLLCRHFQNAPGQAGVQEAQMGQSEIDLTGYISLYAFDSSGTKVFLSDGALMRGPFVDSPQTLLRLDNLIANKKYTVVALEQHLLPIKHTFTLSTWANSPINIDHAPEKYPHCSTVSSSWTKDSAGGNAQKPTYAQNPQFCITVPVNSAISVLLQTPCEDINVNVRLVHGKGKRVQSIRSRDIVFDSKEYRRGCALAEFPDLDAGAYTIICSTFEEGQIGDFVLRVDTMVPCQLFQLAREGAGRLKTKLANVIFRPGDNRITAPIAPNRLVKLMATAQHKHSPSFVPSGGQRHERSMIRISIELGRGPNRRFLITSSGGEFSDSPSGVRTEDIDVSPAMIKKTDMWLVVERMFTPKDLQEEVVEVEMYSDVPDALVTGVWRRAEEPN</sequence>
<keyword evidence="1" id="KW-0378">Hydrolase</keyword>
<protein>
    <submittedName>
        <fullName evidence="1">Cysteine protease</fullName>
    </submittedName>
</protein>
<dbReference type="EMBL" id="JAMKPW020000034">
    <property type="protein sequence ID" value="KAK8201579.1"/>
    <property type="molecule type" value="Genomic_DNA"/>
</dbReference>
<comment type="caution">
    <text evidence="1">The sequence shown here is derived from an EMBL/GenBank/DDBJ whole genome shotgun (WGS) entry which is preliminary data.</text>
</comment>
<keyword evidence="1" id="KW-0645">Protease</keyword>
<reference evidence="1" key="1">
    <citation type="submission" date="2024-02" db="EMBL/GenBank/DDBJ databases">
        <title>Metagenome Assembled Genome of Zalaria obscura JY119.</title>
        <authorList>
            <person name="Vighnesh L."/>
            <person name="Jagadeeshwari U."/>
            <person name="Venkata Ramana C."/>
            <person name="Sasikala C."/>
        </authorList>
    </citation>
    <scope>NUCLEOTIDE SEQUENCE</scope>
    <source>
        <strain evidence="1">JY119</strain>
    </source>
</reference>
<organism evidence="1 2">
    <name type="scientific">Zalaria obscura</name>
    <dbReference type="NCBI Taxonomy" id="2024903"/>
    <lineage>
        <taxon>Eukaryota</taxon>
        <taxon>Fungi</taxon>
        <taxon>Dikarya</taxon>
        <taxon>Ascomycota</taxon>
        <taxon>Pezizomycotina</taxon>
        <taxon>Dothideomycetes</taxon>
        <taxon>Dothideomycetidae</taxon>
        <taxon>Dothideales</taxon>
        <taxon>Zalariaceae</taxon>
        <taxon>Zalaria</taxon>
    </lineage>
</organism>
<proteinExistence type="predicted"/>
<accession>A0ACC3S7Q3</accession>
<evidence type="ECO:0000313" key="2">
    <source>
        <dbReference type="Proteomes" id="UP001320706"/>
    </source>
</evidence>
<gene>
    <name evidence="1" type="primary">RIM13</name>
    <name evidence="1" type="ORF">M8818_005833</name>
</gene>
<dbReference type="Proteomes" id="UP001320706">
    <property type="component" value="Unassembled WGS sequence"/>
</dbReference>
<evidence type="ECO:0000313" key="1">
    <source>
        <dbReference type="EMBL" id="KAK8201579.1"/>
    </source>
</evidence>
<name>A0ACC3S7Q3_9PEZI</name>